<dbReference type="CDD" id="cd11378">
    <property type="entry name" value="DUF296"/>
    <property type="match status" value="1"/>
</dbReference>
<dbReference type="EMBL" id="AUZY01006210">
    <property type="protein sequence ID" value="EQD55052.1"/>
    <property type="molecule type" value="Genomic_DNA"/>
</dbReference>
<dbReference type="PANTHER" id="PTHR34988:SF1">
    <property type="entry name" value="DNA-BINDING PROTEIN"/>
    <property type="match status" value="1"/>
</dbReference>
<feature type="domain" description="PPC" evidence="1">
    <location>
        <begin position="11"/>
        <end position="126"/>
    </location>
</feature>
<comment type="caution">
    <text evidence="2">The sequence shown here is derived from an EMBL/GenBank/DDBJ whole genome shotgun (WGS) entry which is preliminary data.</text>
</comment>
<dbReference type="InterPro" id="IPR005175">
    <property type="entry name" value="PPC_dom"/>
</dbReference>
<reference evidence="2" key="2">
    <citation type="journal article" date="2014" name="ISME J.">
        <title>Microbial stratification in low pH oxic and suboxic macroscopic growths along an acid mine drainage.</title>
        <authorList>
            <person name="Mendez-Garcia C."/>
            <person name="Mesa V."/>
            <person name="Sprenger R.R."/>
            <person name="Richter M."/>
            <person name="Diez M.S."/>
            <person name="Solano J."/>
            <person name="Bargiela R."/>
            <person name="Golyshina O.V."/>
            <person name="Manteca A."/>
            <person name="Ramos J.L."/>
            <person name="Gallego J.R."/>
            <person name="Llorente I."/>
            <person name="Martins Dos Santos V.A."/>
            <person name="Jensen O.N."/>
            <person name="Pelaez A.I."/>
            <person name="Sanchez J."/>
            <person name="Ferrer M."/>
        </authorList>
    </citation>
    <scope>NUCLEOTIDE SEQUENCE</scope>
</reference>
<evidence type="ECO:0000259" key="1">
    <source>
        <dbReference type="PROSITE" id="PS51742"/>
    </source>
</evidence>
<reference evidence="2" key="1">
    <citation type="submission" date="2013-08" db="EMBL/GenBank/DDBJ databases">
        <authorList>
            <person name="Mendez C."/>
            <person name="Richter M."/>
            <person name="Ferrer M."/>
            <person name="Sanchez J."/>
        </authorList>
    </citation>
    <scope>NUCLEOTIDE SEQUENCE</scope>
</reference>
<dbReference type="SUPFAM" id="SSF117856">
    <property type="entry name" value="AF0104/ALDC/Ptd012-like"/>
    <property type="match status" value="1"/>
</dbReference>
<name>T1AD68_9ZZZZ</name>
<dbReference type="Pfam" id="PF03479">
    <property type="entry name" value="PCC"/>
    <property type="match status" value="1"/>
</dbReference>
<accession>T1AD68</accession>
<dbReference type="PROSITE" id="PS51742">
    <property type="entry name" value="PPC"/>
    <property type="match status" value="1"/>
</dbReference>
<feature type="non-terminal residue" evidence="2">
    <location>
        <position position="126"/>
    </location>
</feature>
<dbReference type="Gene3D" id="3.30.1330.80">
    <property type="entry name" value="Hypothetical protein, similar to alpha- acetolactate decarboxylase, domain 2"/>
    <property type="match status" value="1"/>
</dbReference>
<gene>
    <name evidence="2" type="ORF">B1B_09404</name>
</gene>
<dbReference type="AlphaFoldDB" id="T1AD68"/>
<evidence type="ECO:0000313" key="2">
    <source>
        <dbReference type="EMBL" id="EQD55052.1"/>
    </source>
</evidence>
<dbReference type="PANTHER" id="PTHR34988">
    <property type="entry name" value="PROTEIN, PUTATIVE-RELATED"/>
    <property type="match status" value="1"/>
</dbReference>
<sequence length="126" mass="13420">MGGAVQVRSWPGTMEWYALRLDPGESLFETLESFAADRALASGFVAGGLGSLRGSTLGFFNGERYLKRTFPEALELVSLTGSLARVDGKPHFHLHATLGDEQHAARAGHLHGATVAILAEILFLAG</sequence>
<organism evidence="2">
    <name type="scientific">mine drainage metagenome</name>
    <dbReference type="NCBI Taxonomy" id="410659"/>
    <lineage>
        <taxon>unclassified sequences</taxon>
        <taxon>metagenomes</taxon>
        <taxon>ecological metagenomes</taxon>
    </lineage>
</organism>
<proteinExistence type="predicted"/>
<protein>
    <submittedName>
        <fullName evidence="2">Protein containing DUF296</fullName>
    </submittedName>
</protein>